<evidence type="ECO:0000313" key="3">
    <source>
        <dbReference type="Proteomes" id="UP000298111"/>
    </source>
</evidence>
<accession>A0A8H1LL40</accession>
<comment type="caution">
    <text evidence="2">The sequence shown here is derived from an EMBL/GenBank/DDBJ whole genome shotgun (WGS) entry which is preliminary data.</text>
</comment>
<dbReference type="GeneID" id="75179526"/>
<proteinExistence type="predicted"/>
<name>A0A8H1LL40_9ACTN</name>
<keyword evidence="1" id="KW-1133">Transmembrane helix</keyword>
<evidence type="ECO:0000313" key="2">
    <source>
        <dbReference type="EMBL" id="TGG86438.1"/>
    </source>
</evidence>
<keyword evidence="1" id="KW-0812">Transmembrane</keyword>
<reference evidence="2 3" key="1">
    <citation type="submission" date="2018-10" db="EMBL/GenBank/DDBJ databases">
        <title>Isolation of pseudouridimycin from Streptomyces albus DSM 40763.</title>
        <authorList>
            <person name="Rosenqvist P."/>
            <person name="Metsae-Ketelae M."/>
            <person name="Virta P."/>
        </authorList>
    </citation>
    <scope>NUCLEOTIDE SEQUENCE [LARGE SCALE GENOMIC DNA]</scope>
    <source>
        <strain evidence="2 3">DSM 40763</strain>
    </source>
</reference>
<dbReference type="Proteomes" id="UP000298111">
    <property type="component" value="Unassembled WGS sequence"/>
</dbReference>
<feature type="transmembrane region" description="Helical" evidence="1">
    <location>
        <begin position="62"/>
        <end position="83"/>
    </location>
</feature>
<evidence type="ECO:0000256" key="1">
    <source>
        <dbReference type="SAM" id="Phobius"/>
    </source>
</evidence>
<dbReference type="RefSeq" id="WP_135566814.1">
    <property type="nucleotide sequence ID" value="NZ_CP103060.1"/>
</dbReference>
<gene>
    <name evidence="2" type="ORF">D8771_08850</name>
</gene>
<sequence length="85" mass="8604">MTDAGAKDSPASLYGPVSLVLGIISLLSAVFPPGFGVSLLCGSLGVTLAVMGLRTRLNRGKCLIGLVTGGTPVLFWLSLVVVASM</sequence>
<dbReference type="EMBL" id="RCIY01000040">
    <property type="protein sequence ID" value="TGG86438.1"/>
    <property type="molecule type" value="Genomic_DNA"/>
</dbReference>
<organism evidence="2 3">
    <name type="scientific">Streptomyces albus</name>
    <dbReference type="NCBI Taxonomy" id="1888"/>
    <lineage>
        <taxon>Bacteria</taxon>
        <taxon>Bacillati</taxon>
        <taxon>Actinomycetota</taxon>
        <taxon>Actinomycetes</taxon>
        <taxon>Kitasatosporales</taxon>
        <taxon>Streptomycetaceae</taxon>
        <taxon>Streptomyces</taxon>
    </lineage>
</organism>
<keyword evidence="1" id="KW-0472">Membrane</keyword>
<feature type="transmembrane region" description="Helical" evidence="1">
    <location>
        <begin position="12"/>
        <end position="31"/>
    </location>
</feature>
<dbReference type="AlphaFoldDB" id="A0A8H1LL40"/>
<protein>
    <submittedName>
        <fullName evidence="2">Uncharacterized protein</fullName>
    </submittedName>
</protein>